<dbReference type="Proteomes" id="UP000316921">
    <property type="component" value="Chromosome"/>
</dbReference>
<dbReference type="PANTHER" id="PTHR37817:SF1">
    <property type="entry name" value="N-ACETYLTRANSFERASE EIS"/>
    <property type="match status" value="1"/>
</dbReference>
<evidence type="ECO:0000259" key="1">
    <source>
        <dbReference type="PROSITE" id="PS51186"/>
    </source>
</evidence>
<dbReference type="InterPro" id="IPR016181">
    <property type="entry name" value="Acyl_CoA_acyltransferase"/>
</dbReference>
<feature type="domain" description="N-acetyltransferase" evidence="1">
    <location>
        <begin position="1"/>
        <end position="151"/>
    </location>
</feature>
<dbReference type="PANTHER" id="PTHR37817">
    <property type="entry name" value="N-ACETYLTRANSFERASE EIS"/>
    <property type="match status" value="1"/>
</dbReference>
<name>A0A518BSY9_9BACT</name>
<dbReference type="SUPFAM" id="SSF55729">
    <property type="entry name" value="Acyl-CoA N-acyltransferases (Nat)"/>
    <property type="match status" value="1"/>
</dbReference>
<organism evidence="2 3">
    <name type="scientific">Engelhardtia mirabilis</name>
    <dbReference type="NCBI Taxonomy" id="2528011"/>
    <lineage>
        <taxon>Bacteria</taxon>
        <taxon>Pseudomonadati</taxon>
        <taxon>Planctomycetota</taxon>
        <taxon>Planctomycetia</taxon>
        <taxon>Planctomycetia incertae sedis</taxon>
        <taxon>Engelhardtia</taxon>
    </lineage>
</organism>
<proteinExistence type="predicted"/>
<dbReference type="InterPro" id="IPR051554">
    <property type="entry name" value="Acetyltransferase_Eis"/>
</dbReference>
<evidence type="ECO:0000313" key="2">
    <source>
        <dbReference type="EMBL" id="QDU70075.1"/>
    </source>
</evidence>
<gene>
    <name evidence="2" type="ORF">Pla133_51980</name>
</gene>
<dbReference type="GO" id="GO:0034069">
    <property type="term" value="F:aminoglycoside N-acetyltransferase activity"/>
    <property type="evidence" value="ECO:0007669"/>
    <property type="project" value="TreeGrafter"/>
</dbReference>
<keyword evidence="3" id="KW-1185">Reference proteome</keyword>
<dbReference type="RefSeq" id="WP_145070570.1">
    <property type="nucleotide sequence ID" value="NZ_CP036287.1"/>
</dbReference>
<reference evidence="2 3" key="1">
    <citation type="submission" date="2019-02" db="EMBL/GenBank/DDBJ databases">
        <title>Deep-cultivation of Planctomycetes and their phenomic and genomic characterization uncovers novel biology.</title>
        <authorList>
            <person name="Wiegand S."/>
            <person name="Jogler M."/>
            <person name="Boedeker C."/>
            <person name="Pinto D."/>
            <person name="Vollmers J."/>
            <person name="Rivas-Marin E."/>
            <person name="Kohn T."/>
            <person name="Peeters S.H."/>
            <person name="Heuer A."/>
            <person name="Rast P."/>
            <person name="Oberbeckmann S."/>
            <person name="Bunk B."/>
            <person name="Jeske O."/>
            <person name="Meyerdierks A."/>
            <person name="Storesund J.E."/>
            <person name="Kallscheuer N."/>
            <person name="Luecker S."/>
            <person name="Lage O.M."/>
            <person name="Pohl T."/>
            <person name="Merkel B.J."/>
            <person name="Hornburger P."/>
            <person name="Mueller R.-W."/>
            <person name="Bruemmer F."/>
            <person name="Labrenz M."/>
            <person name="Spormann A.M."/>
            <person name="Op den Camp H."/>
            <person name="Overmann J."/>
            <person name="Amann R."/>
            <person name="Jetten M.S.M."/>
            <person name="Mascher T."/>
            <person name="Medema M.H."/>
            <person name="Devos D.P."/>
            <person name="Kaster A.-K."/>
            <person name="Ovreas L."/>
            <person name="Rohde M."/>
            <person name="Galperin M.Y."/>
            <person name="Jogler C."/>
        </authorList>
    </citation>
    <scope>NUCLEOTIDE SEQUENCE [LARGE SCALE GENOMIC DNA]</scope>
    <source>
        <strain evidence="2 3">Pla133</strain>
    </source>
</reference>
<dbReference type="InterPro" id="IPR000182">
    <property type="entry name" value="GNAT_dom"/>
</dbReference>
<dbReference type="GO" id="GO:0030649">
    <property type="term" value="P:aminoglycoside antibiotic catabolic process"/>
    <property type="evidence" value="ECO:0007669"/>
    <property type="project" value="TreeGrafter"/>
</dbReference>
<protein>
    <recommendedName>
        <fullName evidence="1">N-acetyltransferase domain-containing protein</fullName>
    </recommendedName>
</protein>
<sequence length="330" mass="34371">MSVATKAEQVLPGARQLIERVMRGGGSVAAECPLVFEGPLGAQRPGRVVALSEDGAVCSACAILPRDFVVPGGSLRLGLIGYVATDTNTRGRGFASSVLDAAEAALADRGCVASLLWADDASFYQRRGYHALGRELDFALDAGALEALPHWASTRAYDPERDSESVQALMAARPIRVERSLDETRALLAIPGLRTRVATRGDRVVAYACEGKGPDLRGAVHDWGGETLAVLALIGELAAPHVAAGRRAFVLTPHASLPTVRGLLDLGLRAEPGVLGMGRLLAPEAARALLGPAAAHLPQDQLLAALLPTPADADSCGPFGALFAWGLDSI</sequence>
<dbReference type="Pfam" id="PF13527">
    <property type="entry name" value="Acetyltransf_9"/>
    <property type="match status" value="1"/>
</dbReference>
<dbReference type="PROSITE" id="PS51186">
    <property type="entry name" value="GNAT"/>
    <property type="match status" value="1"/>
</dbReference>
<dbReference type="KEGG" id="pbap:Pla133_51980"/>
<evidence type="ECO:0000313" key="3">
    <source>
        <dbReference type="Proteomes" id="UP000316921"/>
    </source>
</evidence>
<dbReference type="AlphaFoldDB" id="A0A518BSY9"/>
<dbReference type="Gene3D" id="3.40.630.30">
    <property type="match status" value="1"/>
</dbReference>
<dbReference type="EMBL" id="CP036287">
    <property type="protein sequence ID" value="QDU70075.1"/>
    <property type="molecule type" value="Genomic_DNA"/>
</dbReference>
<accession>A0A518BSY9</accession>